<dbReference type="Proteomes" id="UP001589776">
    <property type="component" value="Unassembled WGS sequence"/>
</dbReference>
<dbReference type="Pfam" id="PF07070">
    <property type="entry name" value="Spo0M"/>
    <property type="match status" value="1"/>
</dbReference>
<name>A0ABV6DSA7_9BACL</name>
<organism evidence="1 2">
    <name type="scientific">Paenibacillus chartarius</name>
    <dbReference type="NCBI Taxonomy" id="747481"/>
    <lineage>
        <taxon>Bacteria</taxon>
        <taxon>Bacillati</taxon>
        <taxon>Bacillota</taxon>
        <taxon>Bacilli</taxon>
        <taxon>Bacillales</taxon>
        <taxon>Paenibacillaceae</taxon>
        <taxon>Paenibacillus</taxon>
    </lineage>
</organism>
<protein>
    <submittedName>
        <fullName evidence="1">Sporulation protein</fullName>
    </submittedName>
</protein>
<dbReference type="EMBL" id="JBHLWN010000097">
    <property type="protein sequence ID" value="MFC0215448.1"/>
    <property type="molecule type" value="Genomic_DNA"/>
</dbReference>
<reference evidence="1 2" key="1">
    <citation type="submission" date="2024-09" db="EMBL/GenBank/DDBJ databases">
        <authorList>
            <person name="Sun Q."/>
            <person name="Mori K."/>
        </authorList>
    </citation>
    <scope>NUCLEOTIDE SEQUENCE [LARGE SCALE GENOMIC DNA]</scope>
    <source>
        <strain evidence="1 2">CCM 7759</strain>
    </source>
</reference>
<dbReference type="InterPro" id="IPR009776">
    <property type="entry name" value="Spore_0_M"/>
</dbReference>
<comment type="caution">
    <text evidence="1">The sequence shown here is derived from an EMBL/GenBank/DDBJ whole genome shotgun (WGS) entry which is preliminary data.</text>
</comment>
<dbReference type="PANTHER" id="PTHR40053">
    <property type="entry name" value="SPORULATION-CONTROL PROTEIN SPO0M"/>
    <property type="match status" value="1"/>
</dbReference>
<evidence type="ECO:0000313" key="2">
    <source>
        <dbReference type="Proteomes" id="UP001589776"/>
    </source>
</evidence>
<dbReference type="PANTHER" id="PTHR40053:SF1">
    <property type="entry name" value="SPORULATION-CONTROL PROTEIN SPO0M"/>
    <property type="match status" value="1"/>
</dbReference>
<sequence>MSMFKKMLASVGIGAAQVDMLIDDAEIHAGDRLTGIVRIQGGRVSQNVDDVYAYVMTKYRKEQNDSHVEVEAPIAKILLAGKFTVEAGQTYEFPFSFELPDMTPVTIGRTPVWIQTGLDIKEAFDPKDQDYLNVSPHPHAQIVWEAVEQLGFRLREVTCEYAPAHGRGLPFVQEFEFAPAASEFRGRLDELEVIFFPSEDGIELLLQIDRRARGLSGLFSEALELDESFVRCRFSRSDLGRGASAVAQELAGIIRRYS</sequence>
<dbReference type="RefSeq" id="WP_377472893.1">
    <property type="nucleotide sequence ID" value="NZ_JBHLWN010000097.1"/>
</dbReference>
<gene>
    <name evidence="1" type="ORF">ACFFK0_23935</name>
</gene>
<proteinExistence type="predicted"/>
<evidence type="ECO:0000313" key="1">
    <source>
        <dbReference type="EMBL" id="MFC0215448.1"/>
    </source>
</evidence>
<keyword evidence="2" id="KW-1185">Reference proteome</keyword>
<accession>A0ABV6DSA7</accession>